<dbReference type="PANTHER" id="PTHR12526">
    <property type="entry name" value="GLYCOSYLTRANSFERASE"/>
    <property type="match status" value="1"/>
</dbReference>
<evidence type="ECO:0000313" key="3">
    <source>
        <dbReference type="EMBL" id="WHF51440.1"/>
    </source>
</evidence>
<dbReference type="Gene3D" id="3.40.50.2000">
    <property type="entry name" value="Glycogen Phosphorylase B"/>
    <property type="match status" value="2"/>
</dbReference>
<name>A0ABY8RBU4_9FLAO</name>
<keyword evidence="3" id="KW-0328">Glycosyltransferase</keyword>
<keyword evidence="3" id="KW-0808">Transferase</keyword>
<proteinExistence type="predicted"/>
<dbReference type="RefSeq" id="WP_282904783.1">
    <property type="nucleotide sequence ID" value="NZ_CP124855.1"/>
</dbReference>
<dbReference type="InterPro" id="IPR001296">
    <property type="entry name" value="Glyco_trans_1"/>
</dbReference>
<evidence type="ECO:0000313" key="4">
    <source>
        <dbReference type="Proteomes" id="UP001241656"/>
    </source>
</evidence>
<dbReference type="SUPFAM" id="SSF53756">
    <property type="entry name" value="UDP-Glycosyltransferase/glycogen phosphorylase"/>
    <property type="match status" value="1"/>
</dbReference>
<dbReference type="EMBL" id="CP124855">
    <property type="protein sequence ID" value="WHF51440.1"/>
    <property type="molecule type" value="Genomic_DNA"/>
</dbReference>
<dbReference type="EC" id="2.4.-.-" evidence="3"/>
<feature type="domain" description="Glycosyl transferase family 1" evidence="1">
    <location>
        <begin position="183"/>
        <end position="346"/>
    </location>
</feature>
<reference evidence="3 4" key="1">
    <citation type="submission" date="2023-05" db="EMBL/GenBank/DDBJ databases">
        <title>Genomic insight into Chryseobacterium sp. wdc7 isolated forest soil (Gotjawal).</title>
        <authorList>
            <person name="Park S.-J."/>
        </authorList>
    </citation>
    <scope>NUCLEOTIDE SEQUENCE [LARGE SCALE GENOMIC DNA]</scope>
    <source>
        <strain evidence="4">wdc7</strain>
    </source>
</reference>
<evidence type="ECO:0000259" key="2">
    <source>
        <dbReference type="Pfam" id="PF13439"/>
    </source>
</evidence>
<dbReference type="Proteomes" id="UP001241656">
    <property type="component" value="Chromosome"/>
</dbReference>
<keyword evidence="4" id="KW-1185">Reference proteome</keyword>
<dbReference type="GO" id="GO:0016757">
    <property type="term" value="F:glycosyltransferase activity"/>
    <property type="evidence" value="ECO:0007669"/>
    <property type="project" value="UniProtKB-KW"/>
</dbReference>
<organism evidence="3 4">
    <name type="scientific">Chryseobacterium gotjawalense</name>
    <dbReference type="NCBI Taxonomy" id="3042315"/>
    <lineage>
        <taxon>Bacteria</taxon>
        <taxon>Pseudomonadati</taxon>
        <taxon>Bacteroidota</taxon>
        <taxon>Flavobacteriia</taxon>
        <taxon>Flavobacteriales</taxon>
        <taxon>Weeksellaceae</taxon>
        <taxon>Chryseobacterium group</taxon>
        <taxon>Chryseobacterium</taxon>
    </lineage>
</organism>
<sequence>MKILYLTDQTYLHGGIEKVLSQKANYFADVSNDEVSIVTYNQQQNQPIYRLSEKIRIVDMEINYEIGRSYFHPVNLKKIPKHRTALKKILRDIQPDVIISCSFGPDFYFLPYVEKQIPKIKEFHSSRYFYNNTSSSAKGEVLRMLTATTEKKYHQLVVLNDAEQHFYQNKNITVIPNPNEISPLRANPASKKIMAAGRISPVKNFGDLIHVFARLAPDFPEWELLFFGEDYLGTQAKLEHQIREYGLQNQIKFIGISPDLKTEMQHYSIYAMTSETECFPMVLLEALSVGMPVISYDSPTGPKHILMNNEDSFLVPYKNLDIFVKKLKELMQNENLRHEMGQKGRENVKRFSIEKVMHQWKDLFTSLITKTSSIHHPSPITHHPTPNT</sequence>
<feature type="domain" description="Glycosyltransferase subfamily 4-like N-terminal" evidence="2">
    <location>
        <begin position="14"/>
        <end position="178"/>
    </location>
</feature>
<dbReference type="PANTHER" id="PTHR12526:SF630">
    <property type="entry name" value="GLYCOSYLTRANSFERASE"/>
    <property type="match status" value="1"/>
</dbReference>
<dbReference type="CDD" id="cd03820">
    <property type="entry name" value="GT4_AmsD-like"/>
    <property type="match status" value="1"/>
</dbReference>
<dbReference type="InterPro" id="IPR028098">
    <property type="entry name" value="Glyco_trans_4-like_N"/>
</dbReference>
<evidence type="ECO:0000259" key="1">
    <source>
        <dbReference type="Pfam" id="PF00534"/>
    </source>
</evidence>
<dbReference type="Pfam" id="PF13439">
    <property type="entry name" value="Glyco_transf_4"/>
    <property type="match status" value="1"/>
</dbReference>
<gene>
    <name evidence="3" type="ORF">QGN23_13590</name>
</gene>
<dbReference type="Pfam" id="PF00534">
    <property type="entry name" value="Glycos_transf_1"/>
    <property type="match status" value="1"/>
</dbReference>
<protein>
    <submittedName>
        <fullName evidence="3">Glycosyltransferase family 4 protein</fullName>
        <ecNumber evidence="3">2.4.-.-</ecNumber>
    </submittedName>
</protein>
<accession>A0ABY8RBU4</accession>